<dbReference type="GO" id="GO:0005856">
    <property type="term" value="C:cytoskeleton"/>
    <property type="evidence" value="ECO:0007669"/>
    <property type="project" value="TreeGrafter"/>
</dbReference>
<evidence type="ECO:0000313" key="2">
    <source>
        <dbReference type="EMBL" id="MCI49916.1"/>
    </source>
</evidence>
<feature type="coiled-coil region" evidence="1">
    <location>
        <begin position="10"/>
        <end position="69"/>
    </location>
</feature>
<comment type="caution">
    <text evidence="2">The sequence shown here is derived from an EMBL/GenBank/DDBJ whole genome shotgun (WGS) entry which is preliminary data.</text>
</comment>
<sequence length="101" mass="12000">EEYKQVDSWFNECKVKLEVTERKIDEMAEEFREGIGSKDQIVTDLEHQVEDLKRDLEEKGDETSTLLENVRNLEVKLRLSNQKLRVTEQLLSEKEESFRKA</sequence>
<dbReference type="EMBL" id="LXQA010408703">
    <property type="protein sequence ID" value="MCI49916.1"/>
    <property type="molecule type" value="Genomic_DNA"/>
</dbReference>
<dbReference type="PANTHER" id="PTHR47357:SF1">
    <property type="entry name" value="SPINDLE POLE BODY COMPONENT 110"/>
    <property type="match status" value="1"/>
</dbReference>
<organism evidence="2 3">
    <name type="scientific">Trifolium medium</name>
    <dbReference type="NCBI Taxonomy" id="97028"/>
    <lineage>
        <taxon>Eukaryota</taxon>
        <taxon>Viridiplantae</taxon>
        <taxon>Streptophyta</taxon>
        <taxon>Embryophyta</taxon>
        <taxon>Tracheophyta</taxon>
        <taxon>Spermatophyta</taxon>
        <taxon>Magnoliopsida</taxon>
        <taxon>eudicotyledons</taxon>
        <taxon>Gunneridae</taxon>
        <taxon>Pentapetalae</taxon>
        <taxon>rosids</taxon>
        <taxon>fabids</taxon>
        <taxon>Fabales</taxon>
        <taxon>Fabaceae</taxon>
        <taxon>Papilionoideae</taxon>
        <taxon>50 kb inversion clade</taxon>
        <taxon>NPAAA clade</taxon>
        <taxon>Hologalegina</taxon>
        <taxon>IRL clade</taxon>
        <taxon>Trifolieae</taxon>
        <taxon>Trifolium</taxon>
    </lineage>
</organism>
<evidence type="ECO:0000256" key="1">
    <source>
        <dbReference type="SAM" id="Coils"/>
    </source>
</evidence>
<feature type="non-terminal residue" evidence="2">
    <location>
        <position position="1"/>
    </location>
</feature>
<reference evidence="2 3" key="1">
    <citation type="journal article" date="2018" name="Front. Plant Sci.">
        <title>Red Clover (Trifolium pratense) and Zigzag Clover (T. medium) - A Picture of Genomic Similarities and Differences.</title>
        <authorList>
            <person name="Dluhosova J."/>
            <person name="Istvanek J."/>
            <person name="Nedelnik J."/>
            <person name="Repkova J."/>
        </authorList>
    </citation>
    <scope>NUCLEOTIDE SEQUENCE [LARGE SCALE GENOMIC DNA]</scope>
    <source>
        <strain evidence="3">cv. 10/8</strain>
        <tissue evidence="2">Leaf</tissue>
    </source>
</reference>
<protein>
    <submittedName>
        <fullName evidence="2">Myosin-9-like</fullName>
    </submittedName>
</protein>
<accession>A0A392SPY1</accession>
<keyword evidence="3" id="KW-1185">Reference proteome</keyword>
<dbReference type="GO" id="GO:0005200">
    <property type="term" value="F:structural constituent of cytoskeleton"/>
    <property type="evidence" value="ECO:0007669"/>
    <property type="project" value="TreeGrafter"/>
</dbReference>
<evidence type="ECO:0000313" key="3">
    <source>
        <dbReference type="Proteomes" id="UP000265520"/>
    </source>
</evidence>
<dbReference type="AlphaFoldDB" id="A0A392SPY1"/>
<dbReference type="Proteomes" id="UP000265520">
    <property type="component" value="Unassembled WGS sequence"/>
</dbReference>
<feature type="non-terminal residue" evidence="2">
    <location>
        <position position="101"/>
    </location>
</feature>
<proteinExistence type="predicted"/>
<keyword evidence="1" id="KW-0175">Coiled coil</keyword>
<name>A0A392SPY1_9FABA</name>
<dbReference type="PANTHER" id="PTHR47357">
    <property type="entry name" value="COP1-INTERACTIVE PROTEIN 1"/>
    <property type="match status" value="1"/>
</dbReference>